<dbReference type="Pfam" id="PF00941">
    <property type="entry name" value="FAD_binding_5"/>
    <property type="match status" value="1"/>
</dbReference>
<dbReference type="AlphaFoldDB" id="A0A0H2MP57"/>
<evidence type="ECO:0000313" key="6">
    <source>
        <dbReference type="Proteomes" id="UP000035444"/>
    </source>
</evidence>
<keyword evidence="3" id="KW-0560">Oxidoreductase</keyword>
<dbReference type="GO" id="GO:0016491">
    <property type="term" value="F:oxidoreductase activity"/>
    <property type="evidence" value="ECO:0007669"/>
    <property type="project" value="UniProtKB-KW"/>
</dbReference>
<dbReference type="Gene3D" id="3.30.465.10">
    <property type="match status" value="1"/>
</dbReference>
<evidence type="ECO:0000256" key="3">
    <source>
        <dbReference type="ARBA" id="ARBA00023002"/>
    </source>
</evidence>
<dbReference type="InterPro" id="IPR016169">
    <property type="entry name" value="FAD-bd_PCMH_sub2"/>
</dbReference>
<dbReference type="GO" id="GO:0071949">
    <property type="term" value="F:FAD binding"/>
    <property type="evidence" value="ECO:0007669"/>
    <property type="project" value="InterPro"/>
</dbReference>
<comment type="caution">
    <text evidence="5">The sequence shown here is derived from an EMBL/GenBank/DDBJ whole genome shotgun (WGS) entry which is preliminary data.</text>
</comment>
<dbReference type="InterPro" id="IPR016166">
    <property type="entry name" value="FAD-bd_PCMH"/>
</dbReference>
<dbReference type="Pfam" id="PF03450">
    <property type="entry name" value="CO_deh_flav_C"/>
    <property type="match status" value="1"/>
</dbReference>
<sequence>MYEFDYKRPGTIDEVAGLLNDDTVLLAGGQTLIPTLKQRLAQPETLVDLSAIESLRGVCPDGDQLAIGAMTTHAEVANKATIPALASLAGGIGDAQVRNRGTIGGSIANNDPAADYPAAVVGLNAVVNTNRRTIAADDFFTDLFETALEEGEIITNVTFPKPEAAAYIKFDNPASRYAIVGVMVAKTSAGIRVAVTGAGPCVFRQAEMEAALSASFTPQALENIAVSADGLNSDIHASAEYRANLIKVLAKRAVVQING</sequence>
<dbReference type="SMART" id="SM01092">
    <property type="entry name" value="CO_deh_flav_C"/>
    <property type="match status" value="1"/>
</dbReference>
<dbReference type="PROSITE" id="PS51387">
    <property type="entry name" value="FAD_PCMH"/>
    <property type="match status" value="1"/>
</dbReference>
<dbReference type="PANTHER" id="PTHR42659:SF2">
    <property type="entry name" value="XANTHINE DEHYDROGENASE SUBUNIT C-RELATED"/>
    <property type="match status" value="1"/>
</dbReference>
<dbReference type="PATRIC" id="fig|1489064.4.peg.1637"/>
<dbReference type="Gene3D" id="3.30.390.50">
    <property type="entry name" value="CO dehydrogenase flavoprotein, C-terminal domain"/>
    <property type="match status" value="1"/>
</dbReference>
<dbReference type="SUPFAM" id="SSF55447">
    <property type="entry name" value="CO dehydrogenase flavoprotein C-terminal domain-like"/>
    <property type="match status" value="1"/>
</dbReference>
<keyword evidence="2" id="KW-0274">FAD</keyword>
<dbReference type="OrthoDB" id="9793944at2"/>
<dbReference type="EMBL" id="LAQL01000002">
    <property type="protein sequence ID" value="KLN62552.1"/>
    <property type="molecule type" value="Genomic_DNA"/>
</dbReference>
<evidence type="ECO:0000313" key="5">
    <source>
        <dbReference type="EMBL" id="KLN62552.1"/>
    </source>
</evidence>
<evidence type="ECO:0000256" key="1">
    <source>
        <dbReference type="ARBA" id="ARBA00022630"/>
    </source>
</evidence>
<name>A0A0H2MP57_9PROT</name>
<proteinExistence type="predicted"/>
<dbReference type="InterPro" id="IPR036683">
    <property type="entry name" value="CO_DH_flav_C_dom_sf"/>
</dbReference>
<reference evidence="5 6" key="1">
    <citation type="submission" date="2015-03" db="EMBL/GenBank/DDBJ databases">
        <title>Genome Sequence of Kiloniella spongiae MEBiC09566, isolated from a marine sponge.</title>
        <authorList>
            <person name="Shao Z."/>
            <person name="Wang L."/>
            <person name="Li X."/>
        </authorList>
    </citation>
    <scope>NUCLEOTIDE SEQUENCE [LARGE SCALE GENOMIC DNA]</scope>
    <source>
        <strain evidence="5 6">MEBiC09566</strain>
    </source>
</reference>
<organism evidence="5 6">
    <name type="scientific">Kiloniella spongiae</name>
    <dbReference type="NCBI Taxonomy" id="1489064"/>
    <lineage>
        <taxon>Bacteria</taxon>
        <taxon>Pseudomonadati</taxon>
        <taxon>Pseudomonadota</taxon>
        <taxon>Alphaproteobacteria</taxon>
        <taxon>Rhodospirillales</taxon>
        <taxon>Kiloniellaceae</taxon>
        <taxon>Kiloniella</taxon>
    </lineage>
</organism>
<dbReference type="SUPFAM" id="SSF56176">
    <property type="entry name" value="FAD-binding/transporter-associated domain-like"/>
    <property type="match status" value="1"/>
</dbReference>
<gene>
    <name evidence="5" type="ORF">WH96_03500</name>
</gene>
<dbReference type="InterPro" id="IPR016167">
    <property type="entry name" value="FAD-bd_PCMH_sub1"/>
</dbReference>
<dbReference type="InterPro" id="IPR051312">
    <property type="entry name" value="Diverse_Substr_Oxidored"/>
</dbReference>
<dbReference type="InterPro" id="IPR005107">
    <property type="entry name" value="CO_DH_flav_C"/>
</dbReference>
<dbReference type="Proteomes" id="UP000035444">
    <property type="component" value="Unassembled WGS sequence"/>
</dbReference>
<feature type="domain" description="FAD-binding PCMH-type" evidence="4">
    <location>
        <begin position="1"/>
        <end position="164"/>
    </location>
</feature>
<keyword evidence="6" id="KW-1185">Reference proteome</keyword>
<dbReference type="Gene3D" id="3.30.43.10">
    <property type="entry name" value="Uridine Diphospho-n-acetylenolpyruvylglucosamine Reductase, domain 2"/>
    <property type="match status" value="1"/>
</dbReference>
<evidence type="ECO:0000256" key="2">
    <source>
        <dbReference type="ARBA" id="ARBA00022827"/>
    </source>
</evidence>
<dbReference type="InterPro" id="IPR002346">
    <property type="entry name" value="Mopterin_DH_FAD-bd"/>
</dbReference>
<keyword evidence="1" id="KW-0285">Flavoprotein</keyword>
<dbReference type="STRING" id="1489064.WH96_03500"/>
<evidence type="ECO:0000259" key="4">
    <source>
        <dbReference type="PROSITE" id="PS51387"/>
    </source>
</evidence>
<accession>A0A0H2MP57</accession>
<protein>
    <submittedName>
        <fullName evidence="5">Carbon monoxide dehydrogenase</fullName>
    </submittedName>
</protein>
<dbReference type="InterPro" id="IPR036318">
    <property type="entry name" value="FAD-bd_PCMH-like_sf"/>
</dbReference>
<dbReference type="PANTHER" id="PTHR42659">
    <property type="entry name" value="XANTHINE DEHYDROGENASE SUBUNIT C-RELATED"/>
    <property type="match status" value="1"/>
</dbReference>
<dbReference type="RefSeq" id="WP_047762674.1">
    <property type="nucleotide sequence ID" value="NZ_LAQL01000002.1"/>
</dbReference>